<organism evidence="2 3">
    <name type="scientific">Deinococcus soli</name>
    <name type="common">ex Cha et al. 2016</name>
    <dbReference type="NCBI Taxonomy" id="1309411"/>
    <lineage>
        <taxon>Bacteria</taxon>
        <taxon>Thermotogati</taxon>
        <taxon>Deinococcota</taxon>
        <taxon>Deinococci</taxon>
        <taxon>Deinococcales</taxon>
        <taxon>Deinococcaceae</taxon>
        <taxon>Deinococcus</taxon>
    </lineage>
</organism>
<dbReference type="RefSeq" id="WP_309855157.1">
    <property type="nucleotide sequence ID" value="NZ_JAVDQJ010000005.1"/>
</dbReference>
<evidence type="ECO:0000313" key="2">
    <source>
        <dbReference type="EMBL" id="MDR6218561.1"/>
    </source>
</evidence>
<name>A0AAE3XC36_9DEIO</name>
<sequence length="199" mass="22513">MRVPLLDMPRVRHAARSDTHAPLPLHSPDMHDDQFWTLIDSSRAASQGRTDDTFLRHLDRQLRALTPPDVLAFHERLQDHMTAANTWSLWGAAHALHGWCADDTFEHFRAWLIAQGRDVFTAILTTPDHLAHFGLPLTRQLPEFEHLLRVAAGPYEDRTGKQLPGAPYPGQLTGQAWTEQQLPGLYPRLTALAGEDWKA</sequence>
<protein>
    <recommendedName>
        <fullName evidence="1">DUF4240 domain-containing protein</fullName>
    </recommendedName>
</protein>
<dbReference type="AlphaFoldDB" id="A0AAE3XC36"/>
<dbReference type="EMBL" id="JAVDQK010000004">
    <property type="protein sequence ID" value="MDR6218561.1"/>
    <property type="molecule type" value="Genomic_DNA"/>
</dbReference>
<evidence type="ECO:0000259" key="1">
    <source>
        <dbReference type="Pfam" id="PF14024"/>
    </source>
</evidence>
<feature type="domain" description="DUF4240" evidence="1">
    <location>
        <begin position="30"/>
        <end position="156"/>
    </location>
</feature>
<gene>
    <name evidence="2" type="ORF">J2Y00_002124</name>
</gene>
<comment type="caution">
    <text evidence="2">The sequence shown here is derived from an EMBL/GenBank/DDBJ whole genome shotgun (WGS) entry which is preliminary data.</text>
</comment>
<proteinExistence type="predicted"/>
<reference evidence="2" key="1">
    <citation type="submission" date="2023-07" db="EMBL/GenBank/DDBJ databases">
        <title>Sorghum-associated microbial communities from plants grown in Nebraska, USA.</title>
        <authorList>
            <person name="Schachtman D."/>
        </authorList>
    </citation>
    <scope>NUCLEOTIDE SEQUENCE</scope>
    <source>
        <strain evidence="2">BE330</strain>
    </source>
</reference>
<dbReference type="Proteomes" id="UP001185331">
    <property type="component" value="Unassembled WGS sequence"/>
</dbReference>
<dbReference type="Pfam" id="PF14024">
    <property type="entry name" value="DUF4240"/>
    <property type="match status" value="1"/>
</dbReference>
<evidence type="ECO:0000313" key="3">
    <source>
        <dbReference type="Proteomes" id="UP001185331"/>
    </source>
</evidence>
<accession>A0AAE3XC36</accession>
<dbReference type="InterPro" id="IPR025334">
    <property type="entry name" value="DUF4240"/>
</dbReference>